<accession>A0A2N3N9R9</accession>
<protein>
    <submittedName>
        <fullName evidence="1">Uncharacterized protein</fullName>
    </submittedName>
</protein>
<name>A0A2N3N9R9_9PEZI</name>
<reference evidence="1 2" key="1">
    <citation type="journal article" date="2017" name="G3 (Bethesda)">
        <title>First Draft Genome Sequence of the Pathogenic Fungus Lomentospora prolificans (Formerly Scedosporium prolificans).</title>
        <authorList>
            <person name="Luo R."/>
            <person name="Zimin A."/>
            <person name="Workman R."/>
            <person name="Fan Y."/>
            <person name="Pertea G."/>
            <person name="Grossman N."/>
            <person name="Wear M.P."/>
            <person name="Jia B."/>
            <person name="Miller H."/>
            <person name="Casadevall A."/>
            <person name="Timp W."/>
            <person name="Zhang S.X."/>
            <person name="Salzberg S.L."/>
        </authorList>
    </citation>
    <scope>NUCLEOTIDE SEQUENCE [LARGE SCALE GENOMIC DNA]</scope>
    <source>
        <strain evidence="1 2">JHH-5317</strain>
    </source>
</reference>
<comment type="caution">
    <text evidence="1">The sequence shown here is derived from an EMBL/GenBank/DDBJ whole genome shotgun (WGS) entry which is preliminary data.</text>
</comment>
<dbReference type="AlphaFoldDB" id="A0A2N3N9R9"/>
<sequence length="170" mass="18932">MGLEDSVLGSVIEKMSERHERFSFIDAYEGKSVLNPIDTFSMKEFKWRHGGGATIEMCNELSLIKEYNELRRSLKTWVIAPLIATGPYHASRQEWLFLIRPVNDDPRFPAVGDRCAIALKGDSGTDDEGNVTPYMAAERVDNPLGSFGQTSYSGYVAFKVFEAVGEASDP</sequence>
<proteinExistence type="predicted"/>
<dbReference type="EMBL" id="NLAX01000010">
    <property type="protein sequence ID" value="PKS09189.1"/>
    <property type="molecule type" value="Genomic_DNA"/>
</dbReference>
<keyword evidence="2" id="KW-1185">Reference proteome</keyword>
<gene>
    <name evidence="1" type="ORF">jhhlp_003803</name>
</gene>
<dbReference type="VEuPathDB" id="FungiDB:jhhlp_003803"/>
<dbReference type="InParanoid" id="A0A2N3N9R9"/>
<dbReference type="STRING" id="41688.A0A2N3N9R9"/>
<organism evidence="1 2">
    <name type="scientific">Lomentospora prolificans</name>
    <dbReference type="NCBI Taxonomy" id="41688"/>
    <lineage>
        <taxon>Eukaryota</taxon>
        <taxon>Fungi</taxon>
        <taxon>Dikarya</taxon>
        <taxon>Ascomycota</taxon>
        <taxon>Pezizomycotina</taxon>
        <taxon>Sordariomycetes</taxon>
        <taxon>Hypocreomycetidae</taxon>
        <taxon>Microascales</taxon>
        <taxon>Microascaceae</taxon>
        <taxon>Lomentospora</taxon>
    </lineage>
</organism>
<evidence type="ECO:0000313" key="2">
    <source>
        <dbReference type="Proteomes" id="UP000233524"/>
    </source>
</evidence>
<dbReference type="Proteomes" id="UP000233524">
    <property type="component" value="Unassembled WGS sequence"/>
</dbReference>
<evidence type="ECO:0000313" key="1">
    <source>
        <dbReference type="EMBL" id="PKS09189.1"/>
    </source>
</evidence>